<dbReference type="Proteomes" id="UP000887580">
    <property type="component" value="Unplaced"/>
</dbReference>
<evidence type="ECO:0000313" key="2">
    <source>
        <dbReference type="WBParaSite" id="PS1159_v2.g7280.t1"/>
    </source>
</evidence>
<sequence length="180" mass="20314">MVIHVGIDDFGRYVASYNDITKEIIQFEVAGELQNLYANQLKSEPTYNIPHKILIDNLNINAVGIDLGMTRCCVAVNRRNGIELVAIDNDKRQLPSFISFKEKDPICGQLVINQLELYANSTVFDIKRIIGRNFDEIQIRSSWPFEVINSNNSKPLLLVHGCESSIVKYPEEFSAILPGS</sequence>
<organism evidence="1 2">
    <name type="scientific">Panagrolaimus sp. PS1159</name>
    <dbReference type="NCBI Taxonomy" id="55785"/>
    <lineage>
        <taxon>Eukaryota</taxon>
        <taxon>Metazoa</taxon>
        <taxon>Ecdysozoa</taxon>
        <taxon>Nematoda</taxon>
        <taxon>Chromadorea</taxon>
        <taxon>Rhabditida</taxon>
        <taxon>Tylenchina</taxon>
        <taxon>Panagrolaimomorpha</taxon>
        <taxon>Panagrolaimoidea</taxon>
        <taxon>Panagrolaimidae</taxon>
        <taxon>Panagrolaimus</taxon>
    </lineage>
</organism>
<accession>A0AC35GPU2</accession>
<evidence type="ECO:0000313" key="1">
    <source>
        <dbReference type="Proteomes" id="UP000887580"/>
    </source>
</evidence>
<name>A0AC35GPU2_9BILA</name>
<dbReference type="WBParaSite" id="PS1159_v2.g7280.t1">
    <property type="protein sequence ID" value="PS1159_v2.g7280.t1"/>
    <property type="gene ID" value="PS1159_v2.g7280"/>
</dbReference>
<protein>
    <submittedName>
        <fullName evidence="2">Heat shock protein 70</fullName>
    </submittedName>
</protein>
<reference evidence="2" key="1">
    <citation type="submission" date="2022-11" db="UniProtKB">
        <authorList>
            <consortium name="WormBaseParasite"/>
        </authorList>
    </citation>
    <scope>IDENTIFICATION</scope>
</reference>
<proteinExistence type="predicted"/>